<reference evidence="2" key="1">
    <citation type="journal article" date="2019" name="Int. J. Syst. Evol. Microbiol.">
        <title>The Global Catalogue of Microorganisms (GCM) 10K type strain sequencing project: providing services to taxonomists for standard genome sequencing and annotation.</title>
        <authorList>
            <consortium name="The Broad Institute Genomics Platform"/>
            <consortium name="The Broad Institute Genome Sequencing Center for Infectious Disease"/>
            <person name="Wu L."/>
            <person name="Ma J."/>
        </authorList>
    </citation>
    <scope>NUCLEOTIDE SEQUENCE [LARGE SCALE GENOMIC DNA]</scope>
    <source>
        <strain evidence="2">JCM 3399</strain>
    </source>
</reference>
<evidence type="ECO:0008006" key="3">
    <source>
        <dbReference type="Google" id="ProtNLM"/>
    </source>
</evidence>
<dbReference type="SUPFAM" id="SSF50494">
    <property type="entry name" value="Trypsin-like serine proteases"/>
    <property type="match status" value="1"/>
</dbReference>
<dbReference type="EMBL" id="BMRP01000002">
    <property type="protein sequence ID" value="GGU48202.1"/>
    <property type="molecule type" value="Genomic_DNA"/>
</dbReference>
<accession>A0ABQ2USK3</accession>
<evidence type="ECO:0000313" key="2">
    <source>
        <dbReference type="Proteomes" id="UP000654471"/>
    </source>
</evidence>
<dbReference type="Proteomes" id="UP000654471">
    <property type="component" value="Unassembled WGS sequence"/>
</dbReference>
<protein>
    <recommendedName>
        <fullName evidence="3">Peptidase S1 domain-containing protein</fullName>
    </recommendedName>
</protein>
<name>A0ABQ2USK3_9ACTN</name>
<organism evidence="1 2">
    <name type="scientific">Streptomyces albospinus</name>
    <dbReference type="NCBI Taxonomy" id="285515"/>
    <lineage>
        <taxon>Bacteria</taxon>
        <taxon>Bacillati</taxon>
        <taxon>Actinomycetota</taxon>
        <taxon>Actinomycetes</taxon>
        <taxon>Kitasatosporales</taxon>
        <taxon>Streptomycetaceae</taxon>
        <taxon>Streptomyces</taxon>
    </lineage>
</organism>
<sequence length="102" mass="10988">MLRKAFTDRFTGAEFGADHLMATVCGHYRGGSRSASRQHQPWRANPLTRPGCIPYGRTVGPERMRIAAVLGARQGSGYLLTPRLVLTAGHVVKNRGSGPSAV</sequence>
<proteinExistence type="predicted"/>
<keyword evidence="2" id="KW-1185">Reference proteome</keyword>
<comment type="caution">
    <text evidence="1">The sequence shown here is derived from an EMBL/GenBank/DDBJ whole genome shotgun (WGS) entry which is preliminary data.</text>
</comment>
<gene>
    <name evidence="1" type="ORF">GCM10010211_10470</name>
</gene>
<evidence type="ECO:0000313" key="1">
    <source>
        <dbReference type="EMBL" id="GGU48202.1"/>
    </source>
</evidence>
<dbReference type="InterPro" id="IPR009003">
    <property type="entry name" value="Peptidase_S1_PA"/>
</dbReference>